<comment type="function">
    <text evidence="5 6">Structural component of flagellum, the bacterial motility apparatus. Part of the rod structure of flagellar basal body.</text>
</comment>
<evidence type="ECO:0000313" key="8">
    <source>
        <dbReference type="EMBL" id="TDX51938.1"/>
    </source>
</evidence>
<dbReference type="InterPro" id="IPR006300">
    <property type="entry name" value="FlgB"/>
</dbReference>
<evidence type="ECO:0000313" key="9">
    <source>
        <dbReference type="Proteomes" id="UP000295832"/>
    </source>
</evidence>
<feature type="domain" description="Flagellar basal body rod protein N-terminal" evidence="7">
    <location>
        <begin position="25"/>
        <end position="39"/>
    </location>
</feature>
<evidence type="ECO:0000256" key="3">
    <source>
        <dbReference type="ARBA" id="ARBA00014376"/>
    </source>
</evidence>
<evidence type="ECO:0000259" key="7">
    <source>
        <dbReference type="Pfam" id="PF00460"/>
    </source>
</evidence>
<dbReference type="NCBIfam" id="TIGR01396">
    <property type="entry name" value="FlgB"/>
    <property type="match status" value="1"/>
</dbReference>
<dbReference type="PIRSF" id="PIRSF002889">
    <property type="entry name" value="Rod_FlgB"/>
    <property type="match status" value="1"/>
</dbReference>
<dbReference type="PANTHER" id="PTHR30435">
    <property type="entry name" value="FLAGELLAR PROTEIN"/>
    <property type="match status" value="1"/>
</dbReference>
<comment type="similarity">
    <text evidence="2 6">Belongs to the flagella basal body rod proteins family.</text>
</comment>
<dbReference type="RefSeq" id="WP_134116189.1">
    <property type="nucleotide sequence ID" value="NZ_SOEG01000009.1"/>
</dbReference>
<proteinExistence type="inferred from homology"/>
<keyword evidence="9" id="KW-1185">Reference proteome</keyword>
<gene>
    <name evidence="8" type="ORF">C7959_10961</name>
</gene>
<keyword evidence="4 6" id="KW-0975">Bacterial flagellum</keyword>
<comment type="subunit">
    <text evidence="6">The basal body constitutes a major portion of the flagellar organelle and consists of a number of rings mounted on a central rod.</text>
</comment>
<evidence type="ECO:0000256" key="5">
    <source>
        <dbReference type="ARBA" id="ARBA00024934"/>
    </source>
</evidence>
<keyword evidence="8" id="KW-0282">Flagellum</keyword>
<dbReference type="GO" id="GO:0071978">
    <property type="term" value="P:bacterial-type flagellum-dependent swarming motility"/>
    <property type="evidence" value="ECO:0007669"/>
    <property type="project" value="TreeGrafter"/>
</dbReference>
<dbReference type="STRING" id="926561.GCA_000379025_02969"/>
<dbReference type="PANTHER" id="PTHR30435:SF12">
    <property type="entry name" value="FLAGELLAR BASAL BODY ROD PROTEIN FLGB"/>
    <property type="match status" value="1"/>
</dbReference>
<name>A0A4R8H9T6_9FIRM</name>
<keyword evidence="8" id="KW-0969">Cilium</keyword>
<dbReference type="Pfam" id="PF00460">
    <property type="entry name" value="Flg_bb_rod"/>
    <property type="match status" value="1"/>
</dbReference>
<dbReference type="AlphaFoldDB" id="A0A4R8H9T6"/>
<evidence type="ECO:0000256" key="4">
    <source>
        <dbReference type="ARBA" id="ARBA00023143"/>
    </source>
</evidence>
<dbReference type="Proteomes" id="UP000295832">
    <property type="component" value="Unassembled WGS sequence"/>
</dbReference>
<dbReference type="InterPro" id="IPR001444">
    <property type="entry name" value="Flag_bb_rod_N"/>
</dbReference>
<reference evidence="8 9" key="1">
    <citation type="submission" date="2019-03" db="EMBL/GenBank/DDBJ databases">
        <title>Subsurface microbial communities from deep shales in Ohio and West Virginia, USA.</title>
        <authorList>
            <person name="Wrighton K."/>
        </authorList>
    </citation>
    <scope>NUCLEOTIDE SEQUENCE [LARGE SCALE GENOMIC DNA]</scope>
    <source>
        <strain evidence="8 9">MSL 6dP</strain>
    </source>
</reference>
<protein>
    <recommendedName>
        <fullName evidence="3 6">Flagellar basal body rod protein FlgB</fullName>
    </recommendedName>
</protein>
<dbReference type="EMBL" id="SOEG01000009">
    <property type="protein sequence ID" value="TDX51938.1"/>
    <property type="molecule type" value="Genomic_DNA"/>
</dbReference>
<accession>A0A4R8H9T6</accession>
<sequence length="135" mass="15440">MKIFDNRNFGVLEKSLDGLAKNHQAISNNISNADTPGYKRKYVSFRKELSDLLENRNDLKVTNKRHIAINSKDISSFKARVHTEENTSVRNDDNNVDIDAEMAMLARNTLEYQAVVKQISNQFKRLDSVIQKGGR</sequence>
<dbReference type="GO" id="GO:0030694">
    <property type="term" value="C:bacterial-type flagellum basal body, rod"/>
    <property type="evidence" value="ECO:0007669"/>
    <property type="project" value="InterPro"/>
</dbReference>
<comment type="subcellular location">
    <subcellularLocation>
        <location evidence="1 6">Bacterial flagellum basal body</location>
    </subcellularLocation>
</comment>
<organism evidence="8 9">
    <name type="scientific">Orenia marismortui</name>
    <dbReference type="NCBI Taxonomy" id="46469"/>
    <lineage>
        <taxon>Bacteria</taxon>
        <taxon>Bacillati</taxon>
        <taxon>Bacillota</taxon>
        <taxon>Clostridia</taxon>
        <taxon>Halanaerobiales</taxon>
        <taxon>Halobacteroidaceae</taxon>
        <taxon>Orenia</taxon>
    </lineage>
</organism>
<comment type="caution">
    <text evidence="8">The sequence shown here is derived from an EMBL/GenBank/DDBJ whole genome shotgun (WGS) entry which is preliminary data.</text>
</comment>
<keyword evidence="8" id="KW-0966">Cell projection</keyword>
<evidence type="ECO:0000256" key="1">
    <source>
        <dbReference type="ARBA" id="ARBA00004117"/>
    </source>
</evidence>
<evidence type="ECO:0000256" key="6">
    <source>
        <dbReference type="PIRNR" id="PIRNR002889"/>
    </source>
</evidence>
<evidence type="ECO:0000256" key="2">
    <source>
        <dbReference type="ARBA" id="ARBA00009677"/>
    </source>
</evidence>